<evidence type="ECO:0000313" key="6">
    <source>
        <dbReference type="Proteomes" id="UP001216189"/>
    </source>
</evidence>
<dbReference type="EMBL" id="JARBFT010000004">
    <property type="protein sequence ID" value="MDE1514606.1"/>
    <property type="molecule type" value="Genomic_DNA"/>
</dbReference>
<comment type="similarity">
    <text evidence="2 4">Belongs to the YejK family.</text>
</comment>
<protein>
    <recommendedName>
        <fullName evidence="4">Nucleoid-associated protein PUN32_06220</fullName>
    </recommendedName>
</protein>
<dbReference type="RefSeq" id="WP_274722263.1">
    <property type="nucleotide sequence ID" value="NZ_JARBFT010000004.1"/>
</dbReference>
<dbReference type="HAMAP" id="MF_00730">
    <property type="entry name" value="NdpA"/>
    <property type="match status" value="1"/>
</dbReference>
<proteinExistence type="inferred from homology"/>
<dbReference type="Proteomes" id="UP001216189">
    <property type="component" value="Unassembled WGS sequence"/>
</dbReference>
<evidence type="ECO:0000256" key="1">
    <source>
        <dbReference type="ARBA" id="ARBA00004453"/>
    </source>
</evidence>
<organism evidence="5 6">
    <name type="scientific">Vibrio chanodichtyis</name>
    <dbReference type="NCBI Taxonomy" id="3027932"/>
    <lineage>
        <taxon>Bacteria</taxon>
        <taxon>Pseudomonadati</taxon>
        <taxon>Pseudomonadota</taxon>
        <taxon>Gammaproteobacteria</taxon>
        <taxon>Vibrionales</taxon>
        <taxon>Vibrionaceae</taxon>
        <taxon>Vibrio</taxon>
    </lineage>
</organism>
<comment type="caution">
    <text evidence="5">The sequence shown here is derived from an EMBL/GenBank/DDBJ whole genome shotgun (WGS) entry which is preliminary data.</text>
</comment>
<keyword evidence="6" id="KW-1185">Reference proteome</keyword>
<name>A0ABT5UZS1_9VIBR</name>
<accession>A0ABT5UZS1</accession>
<reference evidence="5 6" key="1">
    <citation type="submission" date="2023-02" db="EMBL/GenBank/DDBJ databases">
        <title>Vibrio intestini sp. nov., a close relative of Vibrio cholerae isolated from the intestine of Healthy Culter dabryi.</title>
        <authorList>
            <person name="Wu N."/>
        </authorList>
    </citation>
    <scope>NUCLEOTIDE SEQUENCE [LARGE SCALE GENOMIC DNA]</scope>
    <source>
        <strain evidence="5 6">DSL-7</strain>
    </source>
</reference>
<dbReference type="NCBIfam" id="NF001557">
    <property type="entry name" value="PRK00378.1"/>
    <property type="match status" value="1"/>
</dbReference>
<gene>
    <name evidence="5" type="primary">yejK</name>
    <name evidence="5" type="ORF">PUN32_06220</name>
</gene>
<dbReference type="PANTHER" id="PTHR38772:SF1">
    <property type="entry name" value="NUCLEOID-ASSOCIATED PROTEIN YEJK"/>
    <property type="match status" value="1"/>
</dbReference>
<dbReference type="Pfam" id="PF04245">
    <property type="entry name" value="NA37"/>
    <property type="match status" value="1"/>
</dbReference>
<evidence type="ECO:0000256" key="2">
    <source>
        <dbReference type="ARBA" id="ARBA00009035"/>
    </source>
</evidence>
<comment type="subcellular location">
    <subcellularLocation>
        <location evidence="1 4">Cytoplasm</location>
        <location evidence="1 4">Nucleoid</location>
    </subcellularLocation>
</comment>
<evidence type="ECO:0000313" key="5">
    <source>
        <dbReference type="EMBL" id="MDE1514606.1"/>
    </source>
</evidence>
<dbReference type="InterPro" id="IPR007358">
    <property type="entry name" value="Nucleoid_associated_NdpA"/>
</dbReference>
<evidence type="ECO:0000256" key="4">
    <source>
        <dbReference type="HAMAP-Rule" id="MF_00730"/>
    </source>
</evidence>
<sequence length="333" mass="38036">MSLFLSNVILHQLRKNDNDELEVNYRAESLPNDASTENLVAELHRIFNAKAGKGFGCFKSDSEFQLWLQEMRRGSLPFYPFSQQSAQRLKNELAKYPFADEGILVMAEYQSLATDYLFIGLLPLNQSLKVTEGLEISATDYLDINKMDIVARIDLSSYETDQESKRYLSYIKGRVGRKVADFFLDFLQADIGLDTKQQNQVLMQAVEDFCTDAKFEKEETISYKKQVYEYCNDQIKAGDEVKVQELSGELPASHEGINFFDFTREQGYQLEESFPADRSTVRKLTKYVGAGGGLNLSFDSVLLGERVFYDPETDTLTIKGTPPNLRDQLTRLR</sequence>
<dbReference type="PANTHER" id="PTHR38772">
    <property type="match status" value="1"/>
</dbReference>
<keyword evidence="3 4" id="KW-0963">Cytoplasm</keyword>
<evidence type="ECO:0000256" key="3">
    <source>
        <dbReference type="ARBA" id="ARBA00022490"/>
    </source>
</evidence>